<dbReference type="RefSeq" id="WP_284949255.1">
    <property type="nucleotide sequence ID" value="NZ_JARTQQ020000001.1"/>
</dbReference>
<name>A0ABU6KZD0_ENTAS</name>
<dbReference type="EMBL" id="JARTQQ020000001">
    <property type="protein sequence ID" value="MEC5731218.1"/>
    <property type="molecule type" value="Genomic_DNA"/>
</dbReference>
<dbReference type="Proteomes" id="UP001175344">
    <property type="component" value="Unassembled WGS sequence"/>
</dbReference>
<sequence length="126" mass="14645">MPSLANEKNIESLAITYDLYSRILKYSRENGLVTSTYNHGHGVDRKYTINFCLQTTSKNVESKYYLKRGGRSPSKYSGVKKDVETLEKDTPDFNKLCRNIARKYASQVTFVNRYENGRLHDDPFEF</sequence>
<keyword evidence="3" id="KW-1185">Reference proteome</keyword>
<reference evidence="1" key="1">
    <citation type="journal article" date="2023" name="Nat. Commun.">
        <title>Genomic dissection of endemic carbapenem resistance reveals metallo-beta-lactamase dissemination through clonal, plasmid and integron transfer.</title>
        <authorList>
            <person name="Macesic N."/>
            <person name="Hawkey J."/>
            <person name="Vezina B."/>
            <person name="Wisniewski J.A."/>
            <person name="Cottingham H."/>
            <person name="Blakeway L.V."/>
            <person name="Harshegyi T."/>
            <person name="Pragastis K."/>
            <person name="Badoordeen G.Z."/>
            <person name="Dennison A."/>
            <person name="Spelman D.W."/>
            <person name="Jenney A.W.J."/>
            <person name="Peleg A.Y."/>
        </authorList>
    </citation>
    <scope>NUCLEOTIDE SEQUENCE</scope>
    <source>
        <strain evidence="1">CPO239</strain>
    </source>
</reference>
<gene>
    <name evidence="1" type="ORF">QAA55_022845</name>
    <name evidence="2" type="ORF">QAA55_024615</name>
</gene>
<dbReference type="EMBL" id="JARTQQ020000002">
    <property type="protein sequence ID" value="MEC5731550.1"/>
    <property type="molecule type" value="Genomic_DNA"/>
</dbReference>
<evidence type="ECO:0000313" key="3">
    <source>
        <dbReference type="Proteomes" id="UP001175344"/>
    </source>
</evidence>
<reference evidence="1" key="2">
    <citation type="submission" date="2024-01" db="EMBL/GenBank/DDBJ databases">
        <authorList>
            <person name="Macesic N."/>
        </authorList>
    </citation>
    <scope>NUCLEOTIDE SEQUENCE</scope>
    <source>
        <strain evidence="1">CPO239</strain>
    </source>
</reference>
<proteinExistence type="predicted"/>
<evidence type="ECO:0000313" key="1">
    <source>
        <dbReference type="EMBL" id="MEC5731218.1"/>
    </source>
</evidence>
<accession>A0ABU6KZD0</accession>
<protein>
    <submittedName>
        <fullName evidence="1">Uncharacterized protein</fullName>
    </submittedName>
</protein>
<organism evidence="1 3">
    <name type="scientific">Enterobacter asburiae</name>
    <dbReference type="NCBI Taxonomy" id="61645"/>
    <lineage>
        <taxon>Bacteria</taxon>
        <taxon>Pseudomonadati</taxon>
        <taxon>Pseudomonadota</taxon>
        <taxon>Gammaproteobacteria</taxon>
        <taxon>Enterobacterales</taxon>
        <taxon>Enterobacteriaceae</taxon>
        <taxon>Enterobacter</taxon>
        <taxon>Enterobacter cloacae complex</taxon>
    </lineage>
</organism>
<evidence type="ECO:0000313" key="2">
    <source>
        <dbReference type="EMBL" id="MEC5731550.1"/>
    </source>
</evidence>
<comment type="caution">
    <text evidence="1">The sequence shown here is derived from an EMBL/GenBank/DDBJ whole genome shotgun (WGS) entry which is preliminary data.</text>
</comment>